<dbReference type="OrthoDB" id="2506647at2759"/>
<dbReference type="Gene3D" id="3.90.280.10">
    <property type="entry name" value="PEBP-like"/>
    <property type="match status" value="1"/>
</dbReference>
<dbReference type="PANTHER" id="PTHR11362">
    <property type="entry name" value="PHOSPHATIDYLETHANOLAMINE-BINDING PROTEIN"/>
    <property type="match status" value="1"/>
</dbReference>
<keyword evidence="2" id="KW-0812">Transmembrane</keyword>
<evidence type="ECO:0000313" key="5">
    <source>
        <dbReference type="EMBL" id="CDR99749.1"/>
    </source>
</evidence>
<evidence type="ECO:0000313" key="4">
    <source>
        <dbReference type="EMBL" id="AME15773.1"/>
    </source>
</evidence>
<reference evidence="5" key="2">
    <citation type="submission" date="2014-06" db="EMBL/GenBank/DDBJ databases">
        <authorList>
            <person name="Berkman J.Paul."/>
        </authorList>
    </citation>
    <scope>NUCLEOTIDE SEQUENCE [LARGE SCALE GENOMIC DNA]</scope>
</reference>
<feature type="signal peptide" evidence="3">
    <location>
        <begin position="1"/>
        <end position="23"/>
    </location>
</feature>
<dbReference type="AlphaFoldDB" id="A0A0F7RX86"/>
<gene>
    <name evidence="5" type="primary">SSCI28000.1</name>
    <name evidence="6" type="ORF">SPSC_02565</name>
</gene>
<dbReference type="PANTHER" id="PTHR11362:SF140">
    <property type="entry name" value="PEBP-LIKE PROTEIN"/>
    <property type="match status" value="1"/>
</dbReference>
<feature type="chain" id="PRO_5015038996" evidence="3">
    <location>
        <begin position="24"/>
        <end position="300"/>
    </location>
</feature>
<sequence length="300" mass="30213">MVFSKSSLLATAAVLAMSSAVSAQSSSTASYDQVAQIQLTFPAADLTPVPVPASWLDIQGVLNVTFGNVNVSNIGDKLTVAQVQTAPTFRISAQTAAAQSASTFGGNSKFTVAFLDAGVAGKNTSTEVFCHYLGNDFTWDSSTGQLKNQTAARVAYGAPLPATNDGPHRYMQLVFQQFDNFTAPATPAANAPIQRLQLQDYYNNAKGGLGKIVAANYIQIEVGQATAPSSTSAVSQASVTALAASKSSAAGTKTGSSSAAGASGTGSSKGSNAASSMMGSVSMAGIVAMGSAALVGAVVL</sequence>
<organism evidence="5 7">
    <name type="scientific">Sporisorium scitamineum</name>
    <dbReference type="NCBI Taxonomy" id="49012"/>
    <lineage>
        <taxon>Eukaryota</taxon>
        <taxon>Fungi</taxon>
        <taxon>Dikarya</taxon>
        <taxon>Basidiomycota</taxon>
        <taxon>Ustilaginomycotina</taxon>
        <taxon>Ustilaginomycetes</taxon>
        <taxon>Ustilaginales</taxon>
        <taxon>Ustilaginaceae</taxon>
        <taxon>Sporisorium</taxon>
    </lineage>
</organism>
<keyword evidence="2" id="KW-1133">Transmembrane helix</keyword>
<feature type="transmembrane region" description="Helical" evidence="2">
    <location>
        <begin position="277"/>
        <end position="299"/>
    </location>
</feature>
<protein>
    <submittedName>
        <fullName evidence="4">Putative phosphatidylethanolamine binding protein</fullName>
    </submittedName>
</protein>
<keyword evidence="2" id="KW-0472">Membrane</keyword>
<reference evidence="6" key="3">
    <citation type="submission" date="2014-06" db="EMBL/GenBank/DDBJ databases">
        <authorList>
            <person name="Ju J."/>
            <person name="Zhang J."/>
        </authorList>
    </citation>
    <scope>NUCLEOTIDE SEQUENCE</scope>
    <source>
        <strain evidence="6">SscI8</strain>
    </source>
</reference>
<dbReference type="SUPFAM" id="SSF49777">
    <property type="entry name" value="PEBP-like"/>
    <property type="match status" value="1"/>
</dbReference>
<evidence type="ECO:0000313" key="6">
    <source>
        <dbReference type="EMBL" id="CDU23936.1"/>
    </source>
</evidence>
<feature type="region of interest" description="Disordered" evidence="1">
    <location>
        <begin position="249"/>
        <end position="271"/>
    </location>
</feature>
<accession>A0A0F7RX86</accession>
<evidence type="ECO:0000313" key="7">
    <source>
        <dbReference type="Proteomes" id="UP000242770"/>
    </source>
</evidence>
<dbReference type="InterPro" id="IPR036610">
    <property type="entry name" value="PEBP-like_sf"/>
</dbReference>
<dbReference type="InterPro" id="IPR035810">
    <property type="entry name" value="PEBP_euk"/>
</dbReference>
<proteinExistence type="evidence at transcript level"/>
<dbReference type="STRING" id="49012.A0A0F7RX86"/>
<dbReference type="CDD" id="cd00866">
    <property type="entry name" value="PEBP_euk"/>
    <property type="match status" value="1"/>
</dbReference>
<reference evidence="4" key="4">
    <citation type="submission" date="2015-08" db="EMBL/GenBank/DDBJ databases">
        <title>In vitro secretomic analysis of Sporisorium scitamineum - the sugarcane smut fungus.</title>
        <authorList>
            <person name="Leonard Barnabas E."/>
            <person name="Ashwin N.M.R."/>
            <person name="Ramesh Sundar A."/>
            <person name="Malathi P."/>
            <person name="Viswanathan R."/>
        </authorList>
    </citation>
    <scope>NUCLEOTIDE SEQUENCE</scope>
    <source>
        <strain evidence="4">Ss 96007</strain>
    </source>
</reference>
<dbReference type="Pfam" id="PF01161">
    <property type="entry name" value="PBP"/>
    <property type="match status" value="1"/>
</dbReference>
<dbReference type="EMBL" id="KT625484">
    <property type="protein sequence ID" value="AME15773.1"/>
    <property type="molecule type" value="mRNA"/>
</dbReference>
<dbReference type="InterPro" id="IPR008914">
    <property type="entry name" value="PEBP"/>
</dbReference>
<dbReference type="EMBL" id="CCFA01001505">
    <property type="protein sequence ID" value="CDR99749.1"/>
    <property type="molecule type" value="Genomic_DNA"/>
</dbReference>
<dbReference type="EMBL" id="LK056664">
    <property type="protein sequence ID" value="CDU23936.1"/>
    <property type="molecule type" value="Genomic_DNA"/>
</dbReference>
<evidence type="ECO:0000256" key="3">
    <source>
        <dbReference type="SAM" id="SignalP"/>
    </source>
</evidence>
<reference evidence="7" key="1">
    <citation type="submission" date="2014-06" db="EMBL/GenBank/DDBJ databases">
        <authorList>
            <person name="Berkman P.J."/>
        </authorList>
    </citation>
    <scope>NUCLEOTIDE SEQUENCE [LARGE SCALE GENOMIC DNA]</scope>
</reference>
<evidence type="ECO:0000256" key="1">
    <source>
        <dbReference type="SAM" id="MobiDB-lite"/>
    </source>
</evidence>
<keyword evidence="3" id="KW-0732">Signal</keyword>
<dbReference type="Proteomes" id="UP000242770">
    <property type="component" value="Unassembled WGS sequence"/>
</dbReference>
<keyword evidence="7" id="KW-1185">Reference proteome</keyword>
<name>A0A0F7RX86_9BASI</name>
<evidence type="ECO:0000256" key="2">
    <source>
        <dbReference type="SAM" id="Phobius"/>
    </source>
</evidence>